<reference evidence="1" key="1">
    <citation type="submission" date="2021-05" db="EMBL/GenBank/DDBJ databases">
        <authorList>
            <person name="Scholz U."/>
            <person name="Mascher M."/>
            <person name="Fiebig A."/>
        </authorList>
    </citation>
    <scope>NUCLEOTIDE SEQUENCE [LARGE SCALE GENOMIC DNA]</scope>
</reference>
<dbReference type="Proteomes" id="UP001732700">
    <property type="component" value="Chromosome 7A"/>
</dbReference>
<proteinExistence type="predicted"/>
<sequence length="118" mass="12890">MTDLAAPMNMKRKDVEVVASHGFSIFLDPKRIKLQLQDGKILDMMEEDEPLTHAPTATATAPIIVHEKVNIVSVGISSEPTSRLSEDQGAAAEAPMDVETEGQQHHPNQNASFFSGFF</sequence>
<keyword evidence="2" id="KW-1185">Reference proteome</keyword>
<organism evidence="1 2">
    <name type="scientific">Avena sativa</name>
    <name type="common">Oat</name>
    <dbReference type="NCBI Taxonomy" id="4498"/>
    <lineage>
        <taxon>Eukaryota</taxon>
        <taxon>Viridiplantae</taxon>
        <taxon>Streptophyta</taxon>
        <taxon>Embryophyta</taxon>
        <taxon>Tracheophyta</taxon>
        <taxon>Spermatophyta</taxon>
        <taxon>Magnoliopsida</taxon>
        <taxon>Liliopsida</taxon>
        <taxon>Poales</taxon>
        <taxon>Poaceae</taxon>
        <taxon>BOP clade</taxon>
        <taxon>Pooideae</taxon>
        <taxon>Poodae</taxon>
        <taxon>Poeae</taxon>
        <taxon>Poeae Chloroplast Group 1 (Aveneae type)</taxon>
        <taxon>Aveninae</taxon>
        <taxon>Avena</taxon>
    </lineage>
</organism>
<reference evidence="1" key="2">
    <citation type="submission" date="2025-09" db="UniProtKB">
        <authorList>
            <consortium name="EnsemblPlants"/>
        </authorList>
    </citation>
    <scope>IDENTIFICATION</scope>
</reference>
<evidence type="ECO:0000313" key="2">
    <source>
        <dbReference type="Proteomes" id="UP001732700"/>
    </source>
</evidence>
<name>A0ACD5ZXZ1_AVESA</name>
<protein>
    <submittedName>
        <fullName evidence="1">Uncharacterized protein</fullName>
    </submittedName>
</protein>
<accession>A0ACD5ZXZ1</accession>
<dbReference type="EnsemblPlants" id="AVESA.00010b.r2.7AG1240900.1">
    <property type="protein sequence ID" value="AVESA.00010b.r2.7AG1240900.1.CDS"/>
    <property type="gene ID" value="AVESA.00010b.r2.7AG1240900"/>
</dbReference>
<evidence type="ECO:0000313" key="1">
    <source>
        <dbReference type="EnsemblPlants" id="AVESA.00010b.r2.7AG1240900.1.CDS"/>
    </source>
</evidence>